<dbReference type="PANTHER" id="PTHR43830">
    <property type="entry name" value="PROTEIN PSP1"/>
    <property type="match status" value="1"/>
</dbReference>
<dbReference type="NCBIfam" id="NF041131">
    <property type="entry name" value="RicT_YaaT_fam"/>
    <property type="match status" value="1"/>
</dbReference>
<evidence type="ECO:0000256" key="1">
    <source>
        <dbReference type="SAM" id="MobiDB-lite"/>
    </source>
</evidence>
<dbReference type="Pfam" id="PF04468">
    <property type="entry name" value="PSP1"/>
    <property type="match status" value="1"/>
</dbReference>
<dbReference type="OrthoDB" id="243127at2759"/>
<dbReference type="InterPro" id="IPR047767">
    <property type="entry name" value="PSP1-like"/>
</dbReference>
<name>A0A077WVW4_9FUNG</name>
<dbReference type="AlphaFoldDB" id="A0A077WVW4"/>
<feature type="compositionally biased region" description="Polar residues" evidence="1">
    <location>
        <begin position="45"/>
        <end position="55"/>
    </location>
</feature>
<proteinExistence type="predicted"/>
<gene>
    <name evidence="3" type="ORF">LRAMOSA03662</name>
</gene>
<feature type="domain" description="PSP1 C-terminal" evidence="2">
    <location>
        <begin position="507"/>
        <end position="592"/>
    </location>
</feature>
<protein>
    <recommendedName>
        <fullName evidence="2">PSP1 C-terminal domain-containing protein</fullName>
    </recommendedName>
</protein>
<dbReference type="PROSITE" id="PS51411">
    <property type="entry name" value="PSP1_C"/>
    <property type="match status" value="1"/>
</dbReference>
<organism evidence="3">
    <name type="scientific">Lichtheimia ramosa</name>
    <dbReference type="NCBI Taxonomy" id="688394"/>
    <lineage>
        <taxon>Eukaryota</taxon>
        <taxon>Fungi</taxon>
        <taxon>Fungi incertae sedis</taxon>
        <taxon>Mucoromycota</taxon>
        <taxon>Mucoromycotina</taxon>
        <taxon>Mucoromycetes</taxon>
        <taxon>Mucorales</taxon>
        <taxon>Lichtheimiaceae</taxon>
        <taxon>Lichtheimia</taxon>
    </lineage>
</organism>
<feature type="region of interest" description="Disordered" evidence="1">
    <location>
        <begin position="1"/>
        <end position="85"/>
    </location>
</feature>
<feature type="region of interest" description="Disordered" evidence="1">
    <location>
        <begin position="189"/>
        <end position="208"/>
    </location>
</feature>
<evidence type="ECO:0000313" key="3">
    <source>
        <dbReference type="EMBL" id="CDS11399.1"/>
    </source>
</evidence>
<reference evidence="3" key="1">
    <citation type="journal article" date="2014" name="Genome Announc.">
        <title>De novo whole-genome sequence and genome annotation of Lichtheimia ramosa.</title>
        <authorList>
            <person name="Linde J."/>
            <person name="Schwartze V."/>
            <person name="Binder U."/>
            <person name="Lass-Florl C."/>
            <person name="Voigt K."/>
            <person name="Horn F."/>
        </authorList>
    </citation>
    <scope>NUCLEOTIDE SEQUENCE</scope>
    <source>
        <strain evidence="3">JMRC FSU:6197</strain>
    </source>
</reference>
<sequence length="596" mass="66297">MITQKTHSIHPANTIPTTRDNVQSSSSGTSTHSDWKAVGSPPRQGVTTTAASGMLQQQQQQSNNIGFTSNNTTAATATPDHHHTSMSWLQQDYAFPPVRRNSAVSTSASTAAAPPWANTMTLPTPSSSISTCSGTALFDHHHHRRRSSIATPNDYPDIASVPMLPEVSTEPYFREYRSMSFSMDASNDRDEIPPTYHHHHQQQHPRFPSHQQLGTMHEEDDMEDEELLMTAAMDDEMLAQAQLRARSKSSAAAFNIWHPSHATTEDTRSWMRFTQRRSSVAHAAPTPSYHPSVYSPLPAPSSSLLSNGDRERLAGLRRFSLSPMPEGRLQQSPIIPNTDPSALAYLGQRRHSLATPLPQSHTNSSAATPNIDSLLEGMQALRTHDNNSAACLPVPTPDDLSTQFPPENMGKGSLLSDIGEDALFCVVEFKRGRSDMYYTTMTGDTAPARNDFVIVEADRGHDLGKVTLDRISRSQLSAMIKQQQENGDDGNNNTSSSSNKKNDVHVKRILRRATSAEIAVLMSKSQDEAKALLVCQSKIKQKQMPMQVVDAEYQWDKRKLTFYFVAERRVDFRELVRDLFKLYKTRIWMCAVSTNP</sequence>
<accession>A0A077WVW4</accession>
<dbReference type="InterPro" id="IPR007557">
    <property type="entry name" value="PSP1_C"/>
</dbReference>
<dbReference type="GO" id="GO:0005737">
    <property type="term" value="C:cytoplasm"/>
    <property type="evidence" value="ECO:0007669"/>
    <property type="project" value="TreeGrafter"/>
</dbReference>
<dbReference type="EMBL" id="LK023346">
    <property type="protein sequence ID" value="CDS11399.1"/>
    <property type="molecule type" value="Genomic_DNA"/>
</dbReference>
<dbReference type="PANTHER" id="PTHR43830:SF3">
    <property type="entry name" value="PROTEIN PSP1"/>
    <property type="match status" value="1"/>
</dbReference>
<feature type="compositionally biased region" description="Low complexity" evidence="1">
    <location>
        <begin position="489"/>
        <end position="499"/>
    </location>
</feature>
<feature type="compositionally biased region" description="Polar residues" evidence="1">
    <location>
        <begin position="14"/>
        <end position="23"/>
    </location>
</feature>
<feature type="region of interest" description="Disordered" evidence="1">
    <location>
        <begin position="481"/>
        <end position="504"/>
    </location>
</feature>
<feature type="compositionally biased region" description="Polar residues" evidence="1">
    <location>
        <begin position="62"/>
        <end position="71"/>
    </location>
</feature>
<evidence type="ECO:0000259" key="2">
    <source>
        <dbReference type="PROSITE" id="PS51411"/>
    </source>
</evidence>